<evidence type="ECO:0000313" key="3">
    <source>
        <dbReference type="EMBL" id="BCB72561.1"/>
    </source>
</evidence>
<dbReference type="PANTHER" id="PTHR35149:SF2">
    <property type="entry name" value="DUF262 DOMAIN-CONTAINING PROTEIN"/>
    <property type="match status" value="1"/>
</dbReference>
<dbReference type="RefSeq" id="WP_172515301.1">
    <property type="nucleotide sequence ID" value="NZ_AP022869.1"/>
</dbReference>
<dbReference type="Pfam" id="PF03235">
    <property type="entry name" value="GmrSD_N"/>
    <property type="match status" value="1"/>
</dbReference>
<feature type="domain" description="GmrSD restriction endonucleases C-terminal" evidence="2">
    <location>
        <begin position="517"/>
        <end position="652"/>
    </location>
</feature>
<accession>A0A6F8XDU4</accession>
<evidence type="ECO:0000259" key="2">
    <source>
        <dbReference type="Pfam" id="PF07510"/>
    </source>
</evidence>
<name>A0A6F8XDU4_9GAMM</name>
<evidence type="ECO:0000313" key="4">
    <source>
        <dbReference type="Proteomes" id="UP000501053"/>
    </source>
</evidence>
<gene>
    <name evidence="3" type="ORF">HMEPL2_29120</name>
</gene>
<feature type="domain" description="GmrSD restriction endonucleases N-terminal" evidence="1">
    <location>
        <begin position="21"/>
        <end position="230"/>
    </location>
</feature>
<protein>
    <recommendedName>
        <fullName evidence="5">DUF262 domain-containing protein</fullName>
    </recommendedName>
</protein>
<dbReference type="InterPro" id="IPR004919">
    <property type="entry name" value="GmrSD_N"/>
</dbReference>
<dbReference type="AlphaFoldDB" id="A0A6F8XDU4"/>
<organism evidence="3 4">
    <name type="scientific">Vreelandella aquamarina</name>
    <dbReference type="NCBI Taxonomy" id="77097"/>
    <lineage>
        <taxon>Bacteria</taxon>
        <taxon>Pseudomonadati</taxon>
        <taxon>Pseudomonadota</taxon>
        <taxon>Gammaproteobacteria</taxon>
        <taxon>Oceanospirillales</taxon>
        <taxon>Halomonadaceae</taxon>
        <taxon>Vreelandella</taxon>
    </lineage>
</organism>
<proteinExistence type="predicted"/>
<keyword evidence="4" id="KW-1185">Reference proteome</keyword>
<dbReference type="PANTHER" id="PTHR35149">
    <property type="entry name" value="SLL5132 PROTEIN"/>
    <property type="match status" value="1"/>
</dbReference>
<dbReference type="EMBL" id="AP022869">
    <property type="protein sequence ID" value="BCB72561.1"/>
    <property type="molecule type" value="Genomic_DNA"/>
</dbReference>
<reference evidence="3 4" key="1">
    <citation type="submission" date="2020-03" db="EMBL/GenBank/DDBJ databases">
        <title>Complete Genome Sequence of Halomonas meridiana strain Eplume2, isolated from hydrothermal-plume in the north east Pacific Ocean.</title>
        <authorList>
            <person name="Kurihara Y."/>
            <person name="Kawai S."/>
            <person name="Sakai A."/>
            <person name="Galipon J."/>
            <person name="Arakawa K."/>
        </authorList>
    </citation>
    <scope>NUCLEOTIDE SEQUENCE [LARGE SCALE GENOMIC DNA]</scope>
    <source>
        <strain evidence="3 4">Eplume2</strain>
    </source>
</reference>
<evidence type="ECO:0000259" key="1">
    <source>
        <dbReference type="Pfam" id="PF03235"/>
    </source>
</evidence>
<evidence type="ECO:0008006" key="5">
    <source>
        <dbReference type="Google" id="ProtNLM"/>
    </source>
</evidence>
<dbReference type="InterPro" id="IPR011089">
    <property type="entry name" value="GmrSD_C"/>
</dbReference>
<dbReference type="Proteomes" id="UP000501053">
    <property type="component" value="Chromosome"/>
</dbReference>
<dbReference type="Pfam" id="PF07510">
    <property type="entry name" value="GmrSD_C"/>
    <property type="match status" value="1"/>
</dbReference>
<sequence>MSSVATCHQVNTELLTLQKVNDRGLGFLIPSYQRPYVWSDDDVVKLFEDIKEAFSTGETQYFIGSSLSARRAFDDREVYELIDGQQRTTTLMLISIAFKAKAEGVYSKLAEVSLLAEHSRLSFEIRDSVSNLLGSYAGLEKLPRPGDEEIKHDEYLKSLAANLTVLQQQVERLKKDPDFDLGAFADYLYSKVIWVNNIVPVTMDLNRLFASMNTAGIQLEPVDLLKARLLKKINTDKALYSKIWQGCEHLEKYFERNLRQLFPQAGWNDLEYKDMKRFSGAFSQPDSASGIEDSKGKSVAQLLAEMNAGDAPENVKEKELNDTTENIDAETVYCRSIIGFELLLIHALRIFHAQKGWPDLAQRIKAGNLLACFEGLLKQDEAVIKVFIELLWQVRYQFDTWVVKWVEHDDREDPQLRLTTISRSLSGNHYYINRTAKDLGELVQLQSVRNFTGDRSAQYWLTALLGRLIDQPDMTDSQVLATLEQLDNELSLTTETQKEASFKIASGRHPVLAAWVTKERYLDTPLGTSFEHYWFQKLEYLLWKHGDKRNDKLKRYRITSKNSVEHVHPQNEEHKNALAKSSLDSFGNLVLLSPGENSSYSNQTVLKKKADFQSKPRYDSLKLKAIFELHTDVGNQWAEAELATHQKRMLEVLRMHYQQGEGCDG</sequence>